<evidence type="ECO:0000313" key="2">
    <source>
        <dbReference type="Ensembl" id="ENSBJAP00000007920.1"/>
    </source>
</evidence>
<proteinExistence type="predicted"/>
<accession>A0A8C0AW67</accession>
<dbReference type="Proteomes" id="UP000694555">
    <property type="component" value="Unplaced"/>
</dbReference>
<reference evidence="2" key="1">
    <citation type="submission" date="2025-08" db="UniProtKB">
        <authorList>
            <consortium name="Ensembl"/>
        </authorList>
    </citation>
    <scope>IDENTIFICATION</scope>
</reference>
<organism evidence="2 3">
    <name type="scientific">Buteo japonicus</name>
    <dbReference type="NCBI Taxonomy" id="224669"/>
    <lineage>
        <taxon>Eukaryota</taxon>
        <taxon>Metazoa</taxon>
        <taxon>Chordata</taxon>
        <taxon>Craniata</taxon>
        <taxon>Vertebrata</taxon>
        <taxon>Euteleostomi</taxon>
        <taxon>Archelosauria</taxon>
        <taxon>Archosauria</taxon>
        <taxon>Dinosauria</taxon>
        <taxon>Saurischia</taxon>
        <taxon>Theropoda</taxon>
        <taxon>Coelurosauria</taxon>
        <taxon>Aves</taxon>
        <taxon>Neognathae</taxon>
        <taxon>Neoaves</taxon>
        <taxon>Telluraves</taxon>
        <taxon>Accipitrimorphae</taxon>
        <taxon>Accipitriformes</taxon>
        <taxon>Accipitridae</taxon>
        <taxon>Accipitrinae</taxon>
        <taxon>Buteo</taxon>
    </lineage>
</organism>
<dbReference type="GO" id="GO:0048193">
    <property type="term" value="P:Golgi vesicle transport"/>
    <property type="evidence" value="ECO:0007669"/>
    <property type="project" value="TreeGrafter"/>
</dbReference>
<evidence type="ECO:0000256" key="1">
    <source>
        <dbReference type="SAM" id="MobiDB-lite"/>
    </source>
</evidence>
<dbReference type="PANTHER" id="PTHR19327:SF0">
    <property type="entry name" value="GOLGIN SUBFAMILY A MEMBER 4"/>
    <property type="match status" value="1"/>
</dbReference>
<dbReference type="GO" id="GO:0031267">
    <property type="term" value="F:small GTPase binding"/>
    <property type="evidence" value="ECO:0007669"/>
    <property type="project" value="TreeGrafter"/>
</dbReference>
<dbReference type="Ensembl" id="ENSBJAT00000008145.1">
    <property type="protein sequence ID" value="ENSBJAP00000007920.1"/>
    <property type="gene ID" value="ENSBJAG00000005530.1"/>
</dbReference>
<dbReference type="PANTHER" id="PTHR19327">
    <property type="entry name" value="GOLGIN"/>
    <property type="match status" value="1"/>
</dbReference>
<reference evidence="2" key="2">
    <citation type="submission" date="2025-09" db="UniProtKB">
        <authorList>
            <consortium name="Ensembl"/>
        </authorList>
    </citation>
    <scope>IDENTIFICATION</scope>
</reference>
<keyword evidence="3" id="KW-1185">Reference proteome</keyword>
<dbReference type="AlphaFoldDB" id="A0A8C0AW67"/>
<dbReference type="GO" id="GO:0005794">
    <property type="term" value="C:Golgi apparatus"/>
    <property type="evidence" value="ECO:0007669"/>
    <property type="project" value="TreeGrafter"/>
</dbReference>
<sequence length="181" mass="20203">MLDFSAQGDSSSKGVVAIWCHACVRQQSFLCPGQVSVSWASVCLSALSSAKVITCFEFLQLSDTQSFAQRLQLRVPSMESLFRSPVKESLFRSSSKESLVRTSSRDSLNRLDLETAGPTFDPPSDIESETEEPPGNIDSLSKEQLLQRLRRMERSLGNYRGKYSEWLLTQSRPMKVSAKSP</sequence>
<evidence type="ECO:0000313" key="3">
    <source>
        <dbReference type="Proteomes" id="UP000694555"/>
    </source>
</evidence>
<feature type="region of interest" description="Disordered" evidence="1">
    <location>
        <begin position="111"/>
        <end position="142"/>
    </location>
</feature>
<protein>
    <submittedName>
        <fullName evidence="2">Uncharacterized protein</fullName>
    </submittedName>
</protein>
<name>A0A8C0AW67_9AVES</name>